<dbReference type="GO" id="GO:0006351">
    <property type="term" value="P:DNA-templated transcription"/>
    <property type="evidence" value="ECO:0007669"/>
    <property type="project" value="InterPro"/>
</dbReference>
<dbReference type="InterPro" id="IPR009959">
    <property type="entry name" value="Cyclase_SnoaL-like"/>
</dbReference>
<dbReference type="PANTHER" id="PTHR38436:SF3">
    <property type="entry name" value="CARBOXYMETHYLENEBUTENOLIDASE-RELATED"/>
    <property type="match status" value="1"/>
</dbReference>
<dbReference type="InterPro" id="IPR007219">
    <property type="entry name" value="XnlR_reg_dom"/>
</dbReference>
<evidence type="ECO:0000256" key="1">
    <source>
        <dbReference type="ARBA" id="ARBA00023242"/>
    </source>
</evidence>
<dbReference type="CDD" id="cd12148">
    <property type="entry name" value="fungal_TF_MHR"/>
    <property type="match status" value="1"/>
</dbReference>
<accession>A0A8H3ZTH6</accession>
<dbReference type="AlphaFoldDB" id="A0A8H3ZTH6"/>
<dbReference type="Proteomes" id="UP000434172">
    <property type="component" value="Unassembled WGS sequence"/>
</dbReference>
<keyword evidence="1" id="KW-0539">Nucleus</keyword>
<dbReference type="Gene3D" id="3.10.450.50">
    <property type="match status" value="1"/>
</dbReference>
<reference evidence="4 5" key="1">
    <citation type="submission" date="2019-12" db="EMBL/GenBank/DDBJ databases">
        <title>A genome sequence resource for the geographically widespread anthracnose pathogen Colletotrichum asianum.</title>
        <authorList>
            <person name="Meng Y."/>
        </authorList>
    </citation>
    <scope>NUCLEOTIDE SEQUENCE [LARGE SCALE GENOMIC DNA]</scope>
    <source>
        <strain evidence="4 5">ICMP 18580</strain>
    </source>
</reference>
<evidence type="ECO:0000259" key="3">
    <source>
        <dbReference type="SMART" id="SM00906"/>
    </source>
</evidence>
<protein>
    <submittedName>
        <fullName evidence="4">Lea domain protein</fullName>
    </submittedName>
</protein>
<organism evidence="4 5">
    <name type="scientific">Colletotrichum asianum</name>
    <dbReference type="NCBI Taxonomy" id="702518"/>
    <lineage>
        <taxon>Eukaryota</taxon>
        <taxon>Fungi</taxon>
        <taxon>Dikarya</taxon>
        <taxon>Ascomycota</taxon>
        <taxon>Pezizomycotina</taxon>
        <taxon>Sordariomycetes</taxon>
        <taxon>Hypocreomycetidae</taxon>
        <taxon>Glomerellales</taxon>
        <taxon>Glomerellaceae</taxon>
        <taxon>Colletotrichum</taxon>
        <taxon>Colletotrichum gloeosporioides species complex</taxon>
    </lineage>
</organism>
<gene>
    <name evidence="4" type="ORF">GQ607_000005</name>
</gene>
<dbReference type="GO" id="GO:0030638">
    <property type="term" value="P:polyketide metabolic process"/>
    <property type="evidence" value="ECO:0007669"/>
    <property type="project" value="InterPro"/>
</dbReference>
<dbReference type="GO" id="GO:0003677">
    <property type="term" value="F:DNA binding"/>
    <property type="evidence" value="ECO:0007669"/>
    <property type="project" value="InterPro"/>
</dbReference>
<dbReference type="PANTHER" id="PTHR38436">
    <property type="entry name" value="POLYKETIDE CYCLASE SNOAL-LIKE DOMAIN"/>
    <property type="match status" value="1"/>
</dbReference>
<dbReference type="SUPFAM" id="SSF54427">
    <property type="entry name" value="NTF2-like"/>
    <property type="match status" value="1"/>
</dbReference>
<dbReference type="SMART" id="SM00906">
    <property type="entry name" value="Fungal_trans"/>
    <property type="match status" value="1"/>
</dbReference>
<feature type="region of interest" description="Disordered" evidence="2">
    <location>
        <begin position="530"/>
        <end position="572"/>
    </location>
</feature>
<comment type="caution">
    <text evidence="4">The sequence shown here is derived from an EMBL/GenBank/DDBJ whole genome shotgun (WGS) entry which is preliminary data.</text>
</comment>
<evidence type="ECO:0000313" key="5">
    <source>
        <dbReference type="Proteomes" id="UP000434172"/>
    </source>
</evidence>
<evidence type="ECO:0000313" key="4">
    <source>
        <dbReference type="EMBL" id="KAF0331989.1"/>
    </source>
</evidence>
<name>A0A8H3ZTH6_9PEZI</name>
<dbReference type="EMBL" id="WOWK01000001">
    <property type="protein sequence ID" value="KAF0331989.1"/>
    <property type="molecule type" value="Genomic_DNA"/>
</dbReference>
<evidence type="ECO:0000256" key="2">
    <source>
        <dbReference type="SAM" id="MobiDB-lite"/>
    </source>
</evidence>
<feature type="domain" description="Xylanolytic transcriptional activator regulatory" evidence="3">
    <location>
        <begin position="738"/>
        <end position="810"/>
    </location>
</feature>
<dbReference type="Pfam" id="PF04082">
    <property type="entry name" value="Fungal_trans"/>
    <property type="match status" value="1"/>
</dbReference>
<dbReference type="OrthoDB" id="2123952at2759"/>
<keyword evidence="5" id="KW-1185">Reference proteome</keyword>
<proteinExistence type="predicted"/>
<sequence length="1097" mass="121232">MYADISKPPAPLPQARPQQLREGITLLPPLSRRGHGPGLIILQQDSSKHLEIIDGVPSALVKWAEEGYVVVSIQAQAISHGDDVAEVMRYALEAMQSCDKLESQSRFGIIAYDSTLWNAVADVLGNFPSIVGGVVYANSSDDESPKKAEIPVQHHLAGQPISVTGKVAGVTTYRYAKAKSSRFATPFQDDFDYWAESLSHTRNLSFLKPLMNGPYFDLESIWDEHTYYEFADRSVEHTMSTMVDQPYVNHVPTLTGGIGRAPLTQFYRNNFIFSNSDDTELELISRTIGIDRIVDEFIYKFTHNKIVDWLVPGIPPTFKYVEVPFTAVVNIRGDRLYHEHISWDQGTVLVQMDLMPEYLPFPHAVEGQPPGTALEYRVPVTGAETAAKMRDRNSVASNSMFSYQACSYDSFLGTEEWPQAIVETIQRQEKRNSSSPSSSWFVTTTIFSIASADCSGTSSNNQDAIMEILSSLQGQLNSLASRVQTSSQSPPEPTFEATDCNNEDFLSTLMNDATAIGDYVGAIEQNWQNPPRPIYGLPSPDNSLNASSQSQSQAEPPRGSFSAAQSRHPPHLNVTSDIEFNEVVFNQDKASAGQTQTPACDASALLKFRGLMSLKDARRLLGVYQEVIGDLHPIVDIDEVQTRARNCYTDGDSTTWEFFTEPVEVASEDDLLILNLALLIGLHADATPSKHESESIIRESIQPAISSKLAAPRSTMNGVIIVLLKGAYDFFNDTPQSAWRMCGTAGRMLMELGFHNGVMSEDMLDSRAQRTEVWALMSSIVILDRQWSAAAGLPRNFQESAFGPINTSSIKLPYLEAMLTFIKLSDKFSDPISQATKSQRYDDEEAFEVMNFRIELWRKRAVADPSIIQLWHSNPLSQPPTWKILLNLRAESVRSLLFKPHFFSKADVQTSKQYLRPAIEVLFDVCNVLYNLNTTTDIYRKQQPFYQPLLASASGLGFVLTSFLEHNRSAVLATLSTEVAGAMGRSYEMAVALATGYAKISRASQGLAEKLSEVRESLTGLGMLERPRNCRTGSQVAQFSTDHPSRLGADVAVESEVAGTLAGISSINNTESGWDGLLGIDWTTGGEASTVLSESIF</sequence>
<dbReference type="GO" id="GO:0008270">
    <property type="term" value="F:zinc ion binding"/>
    <property type="evidence" value="ECO:0007669"/>
    <property type="project" value="InterPro"/>
</dbReference>
<dbReference type="InterPro" id="IPR032710">
    <property type="entry name" value="NTF2-like_dom_sf"/>
</dbReference>